<evidence type="ECO:0000313" key="10">
    <source>
        <dbReference type="Proteomes" id="UP000186806"/>
    </source>
</evidence>
<dbReference type="GO" id="GO:0005886">
    <property type="term" value="C:plasma membrane"/>
    <property type="evidence" value="ECO:0007669"/>
    <property type="project" value="UniProtKB-SubCell"/>
</dbReference>
<feature type="transmembrane region" description="Helical" evidence="7">
    <location>
        <begin position="55"/>
        <end position="82"/>
    </location>
</feature>
<comment type="caution">
    <text evidence="9">The sequence shown here is derived from an EMBL/GenBank/DDBJ whole genome shotgun (WGS) entry which is preliminary data.</text>
</comment>
<feature type="transmembrane region" description="Helical" evidence="7">
    <location>
        <begin position="170"/>
        <end position="193"/>
    </location>
</feature>
<feature type="transmembrane region" description="Helical" evidence="7">
    <location>
        <begin position="122"/>
        <end position="141"/>
    </location>
</feature>
<comment type="subcellular location">
    <subcellularLocation>
        <location evidence="1 7">Cell membrane</location>
        <topology evidence="1 7">Multi-pass membrane protein</topology>
    </subcellularLocation>
</comment>
<keyword evidence="5 7" id="KW-1133">Transmembrane helix</keyword>
<dbReference type="EMBL" id="MSDQ01000024">
    <property type="protein sequence ID" value="OLO11344.1"/>
    <property type="molecule type" value="Genomic_DNA"/>
</dbReference>
<dbReference type="Proteomes" id="UP000186806">
    <property type="component" value="Unassembled WGS sequence"/>
</dbReference>
<feature type="transmembrane region" description="Helical" evidence="7">
    <location>
        <begin position="213"/>
        <end position="234"/>
    </location>
</feature>
<organism evidence="9 10">
    <name type="scientific">Chromohalobacter japonicus</name>
    <dbReference type="NCBI Taxonomy" id="223900"/>
    <lineage>
        <taxon>Bacteria</taxon>
        <taxon>Pseudomonadati</taxon>
        <taxon>Pseudomonadota</taxon>
        <taxon>Gammaproteobacteria</taxon>
        <taxon>Oceanospirillales</taxon>
        <taxon>Halomonadaceae</taxon>
        <taxon>Chromohalobacter</taxon>
    </lineage>
</organism>
<keyword evidence="6 7" id="KW-0472">Membrane</keyword>
<keyword evidence="4 7" id="KW-0812">Transmembrane</keyword>
<dbReference type="InterPro" id="IPR000515">
    <property type="entry name" value="MetI-like"/>
</dbReference>
<dbReference type="Gene3D" id="1.10.3720.10">
    <property type="entry name" value="MetI-like"/>
    <property type="match status" value="1"/>
</dbReference>
<dbReference type="CDD" id="cd06261">
    <property type="entry name" value="TM_PBP2"/>
    <property type="match status" value="1"/>
</dbReference>
<evidence type="ECO:0000256" key="5">
    <source>
        <dbReference type="ARBA" id="ARBA00022989"/>
    </source>
</evidence>
<dbReference type="Pfam" id="PF00528">
    <property type="entry name" value="BPD_transp_1"/>
    <property type="match status" value="1"/>
</dbReference>
<comment type="similarity">
    <text evidence="7">Belongs to the binding-protein-dependent transport system permease family.</text>
</comment>
<evidence type="ECO:0000256" key="2">
    <source>
        <dbReference type="ARBA" id="ARBA00022448"/>
    </source>
</evidence>
<keyword evidence="10" id="KW-1185">Reference proteome</keyword>
<feature type="transmembrane region" description="Helical" evidence="7">
    <location>
        <begin position="7"/>
        <end position="35"/>
    </location>
</feature>
<dbReference type="PANTHER" id="PTHR30151">
    <property type="entry name" value="ALKANE SULFONATE ABC TRANSPORTER-RELATED, MEMBRANE SUBUNIT"/>
    <property type="match status" value="1"/>
</dbReference>
<name>A0A1Q8TCE2_9GAMM</name>
<sequence length="255" mass="27521">MSVLKRLWPALLGILSILGLWQVLVVVTGVPGYVLPSPLSVMQAFASHQQLLWHHAGITVIEIVAGLLIGCISGLGTALALARFHGLRRTLLPILLISQAVPLFALAPILMLWLGYGMTAKIVMATLIIYFPVASTCYDGLRQTPQGWLDLAQTLGADRRRRLLRIQLPAALPALASGMRMAASAAPIGAVIGEWVGSSQGLGYLMLNANARMQVDLMFAALLILVTFGVALYFTTDAVMRRLMPWHEDRTGATS</sequence>
<evidence type="ECO:0000259" key="8">
    <source>
        <dbReference type="PROSITE" id="PS50928"/>
    </source>
</evidence>
<keyword evidence="2 7" id="KW-0813">Transport</keyword>
<protein>
    <submittedName>
        <fullName evidence="9">ABC transporter permease</fullName>
    </submittedName>
</protein>
<evidence type="ECO:0000256" key="3">
    <source>
        <dbReference type="ARBA" id="ARBA00022475"/>
    </source>
</evidence>
<reference evidence="9 10" key="1">
    <citation type="submission" date="2016-12" db="EMBL/GenBank/DDBJ databases">
        <title>Draft genome sequences of strains Salinicola socius SMB35, Salinicola sp. MH3R3-1 and Chromohalobacter sp. SMB17 from the Verkhnekamsk potash mining region of Russia.</title>
        <authorList>
            <person name="Mavrodi D.V."/>
            <person name="Olsson B.E."/>
            <person name="Korsakova E.S."/>
            <person name="Pyankova A."/>
            <person name="Mavrodi O.V."/>
            <person name="Plotnikova E.G."/>
        </authorList>
    </citation>
    <scope>NUCLEOTIDE SEQUENCE [LARGE SCALE GENOMIC DNA]</scope>
    <source>
        <strain evidence="9 10">SMB17</strain>
    </source>
</reference>
<evidence type="ECO:0000256" key="6">
    <source>
        <dbReference type="ARBA" id="ARBA00023136"/>
    </source>
</evidence>
<keyword evidence="3" id="KW-1003">Cell membrane</keyword>
<dbReference type="GO" id="GO:0055085">
    <property type="term" value="P:transmembrane transport"/>
    <property type="evidence" value="ECO:0007669"/>
    <property type="project" value="InterPro"/>
</dbReference>
<gene>
    <name evidence="9" type="ORF">BTW10_09635</name>
</gene>
<dbReference type="PANTHER" id="PTHR30151:SF20">
    <property type="entry name" value="ABC TRANSPORTER PERMEASE PROTEIN HI_0355-RELATED"/>
    <property type="match status" value="1"/>
</dbReference>
<proteinExistence type="inferred from homology"/>
<accession>A0A1Q8TCE2</accession>
<feature type="transmembrane region" description="Helical" evidence="7">
    <location>
        <begin position="94"/>
        <end position="116"/>
    </location>
</feature>
<evidence type="ECO:0000256" key="7">
    <source>
        <dbReference type="RuleBase" id="RU363032"/>
    </source>
</evidence>
<evidence type="ECO:0000256" key="4">
    <source>
        <dbReference type="ARBA" id="ARBA00022692"/>
    </source>
</evidence>
<feature type="domain" description="ABC transmembrane type-1" evidence="8">
    <location>
        <begin position="56"/>
        <end position="236"/>
    </location>
</feature>
<dbReference type="AlphaFoldDB" id="A0A1Q8TCE2"/>
<dbReference type="STRING" id="223900.GCA_000821045_01075"/>
<dbReference type="PROSITE" id="PS50928">
    <property type="entry name" value="ABC_TM1"/>
    <property type="match status" value="1"/>
</dbReference>
<evidence type="ECO:0000313" key="9">
    <source>
        <dbReference type="EMBL" id="OLO11344.1"/>
    </source>
</evidence>
<dbReference type="SUPFAM" id="SSF161098">
    <property type="entry name" value="MetI-like"/>
    <property type="match status" value="1"/>
</dbReference>
<dbReference type="InterPro" id="IPR035906">
    <property type="entry name" value="MetI-like_sf"/>
</dbReference>
<evidence type="ECO:0000256" key="1">
    <source>
        <dbReference type="ARBA" id="ARBA00004651"/>
    </source>
</evidence>
<dbReference type="RefSeq" id="WP_075369239.1">
    <property type="nucleotide sequence ID" value="NZ_MSDQ01000024.1"/>
</dbReference>